<dbReference type="PROSITE" id="PS50089">
    <property type="entry name" value="ZF_RING_2"/>
    <property type="match status" value="1"/>
</dbReference>
<dbReference type="STRING" id="1149755.A0A2J6RZR0"/>
<dbReference type="InterPro" id="IPR007527">
    <property type="entry name" value="Znf_SWIM"/>
</dbReference>
<dbReference type="PANTHER" id="PTHR21540">
    <property type="entry name" value="RING FINGER AND SWIM DOMAIN-CONTAINING PROTEIN 2"/>
    <property type="match status" value="1"/>
</dbReference>
<dbReference type="GO" id="GO:0061630">
    <property type="term" value="F:ubiquitin protein ligase activity"/>
    <property type="evidence" value="ECO:0007669"/>
    <property type="project" value="InterPro"/>
</dbReference>
<keyword evidence="6" id="KW-1185">Reference proteome</keyword>
<proteinExistence type="predicted"/>
<dbReference type="InterPro" id="IPR001841">
    <property type="entry name" value="Znf_RING"/>
</dbReference>
<dbReference type="InterPro" id="IPR013083">
    <property type="entry name" value="Znf_RING/FYVE/PHD"/>
</dbReference>
<dbReference type="PANTHER" id="PTHR21540:SF0">
    <property type="entry name" value="PHD FAMILY PROTEIN"/>
    <property type="match status" value="1"/>
</dbReference>
<dbReference type="AlphaFoldDB" id="A0A2J6RZR0"/>
<dbReference type="SUPFAM" id="SSF57850">
    <property type="entry name" value="RING/U-box"/>
    <property type="match status" value="1"/>
</dbReference>
<dbReference type="Proteomes" id="UP000235786">
    <property type="component" value="Unassembled WGS sequence"/>
</dbReference>
<keyword evidence="1" id="KW-0862">Zinc</keyword>
<dbReference type="PROSITE" id="PS50966">
    <property type="entry name" value="ZF_SWIM"/>
    <property type="match status" value="1"/>
</dbReference>
<protein>
    <submittedName>
        <fullName evidence="5">Uncharacterized protein</fullName>
    </submittedName>
</protein>
<accession>A0A2J6RZR0</accession>
<feature type="compositionally biased region" description="Acidic residues" evidence="2">
    <location>
        <begin position="57"/>
        <end position="66"/>
    </location>
</feature>
<sequence>MASRSFTSSLSKTTPGTTPRSKHYKPSQCPSPHEATTMSPYTSGSQSLKKRKVVDLTQDDEDDEAAESLAQSVLAGIDIAKPKRPRKNKGEEPEEKRLKRFRQKAPMSYLDRLGRVKTQRMFLINRNRTTSEDGTHEEEVFDLAGSTGNIYQITVSKVPKCTCPDAGKGNQCKHIIYVLVNVLKVREDLAYQIAFLTTELAEIFANAPVTTLSLDAAAAQKTDTGGSRKPIEGDCPVCVMEFDESDKPDDILWCKSACGQNIHRTCFEQWARSKPGQVKCVYCRTPWKGDEDTIKKISKSGTANREGYVNVAGELGISGHRDMSSYHQHWVRREFGGGRGRYGGDYDDYDGY</sequence>
<organism evidence="5 6">
    <name type="scientific">Hyaloscypha variabilis (strain UAMH 11265 / GT02V1 / F)</name>
    <name type="common">Meliniomyces variabilis</name>
    <dbReference type="NCBI Taxonomy" id="1149755"/>
    <lineage>
        <taxon>Eukaryota</taxon>
        <taxon>Fungi</taxon>
        <taxon>Dikarya</taxon>
        <taxon>Ascomycota</taxon>
        <taxon>Pezizomycotina</taxon>
        <taxon>Leotiomycetes</taxon>
        <taxon>Helotiales</taxon>
        <taxon>Hyaloscyphaceae</taxon>
        <taxon>Hyaloscypha</taxon>
        <taxon>Hyaloscypha variabilis</taxon>
    </lineage>
</organism>
<dbReference type="Pfam" id="PF13639">
    <property type="entry name" value="zf-RING_2"/>
    <property type="match status" value="1"/>
</dbReference>
<keyword evidence="1" id="KW-0479">Metal-binding</keyword>
<evidence type="ECO:0000313" key="6">
    <source>
        <dbReference type="Proteomes" id="UP000235786"/>
    </source>
</evidence>
<dbReference type="EMBL" id="KZ613941">
    <property type="protein sequence ID" value="PMD43993.1"/>
    <property type="molecule type" value="Genomic_DNA"/>
</dbReference>
<evidence type="ECO:0000259" key="3">
    <source>
        <dbReference type="PROSITE" id="PS50089"/>
    </source>
</evidence>
<feature type="compositionally biased region" description="Basic and acidic residues" evidence="2">
    <location>
        <begin position="88"/>
        <end position="97"/>
    </location>
</feature>
<reference evidence="5 6" key="1">
    <citation type="submission" date="2016-04" db="EMBL/GenBank/DDBJ databases">
        <title>A degradative enzymes factory behind the ericoid mycorrhizal symbiosis.</title>
        <authorList>
            <consortium name="DOE Joint Genome Institute"/>
            <person name="Martino E."/>
            <person name="Morin E."/>
            <person name="Grelet G."/>
            <person name="Kuo A."/>
            <person name="Kohler A."/>
            <person name="Daghino S."/>
            <person name="Barry K."/>
            <person name="Choi C."/>
            <person name="Cichocki N."/>
            <person name="Clum A."/>
            <person name="Copeland A."/>
            <person name="Hainaut M."/>
            <person name="Haridas S."/>
            <person name="Labutti K."/>
            <person name="Lindquist E."/>
            <person name="Lipzen A."/>
            <person name="Khouja H.-R."/>
            <person name="Murat C."/>
            <person name="Ohm R."/>
            <person name="Olson A."/>
            <person name="Spatafora J."/>
            <person name="Veneault-Fourrey C."/>
            <person name="Henrissat B."/>
            <person name="Grigoriev I."/>
            <person name="Martin F."/>
            <person name="Perotto S."/>
        </authorList>
    </citation>
    <scope>NUCLEOTIDE SEQUENCE [LARGE SCALE GENOMIC DNA]</scope>
    <source>
        <strain evidence="5 6">F</strain>
    </source>
</reference>
<name>A0A2J6RZR0_HYAVF</name>
<evidence type="ECO:0000256" key="1">
    <source>
        <dbReference type="PROSITE-ProRule" id="PRU00175"/>
    </source>
</evidence>
<feature type="domain" description="RING-type" evidence="3">
    <location>
        <begin position="235"/>
        <end position="284"/>
    </location>
</feature>
<gene>
    <name evidence="5" type="ORF">L207DRAFT_508758</name>
</gene>
<dbReference type="CDD" id="cd16494">
    <property type="entry name" value="RING-CH-C4HC3_ZSWM2"/>
    <property type="match status" value="1"/>
</dbReference>
<evidence type="ECO:0000256" key="2">
    <source>
        <dbReference type="SAM" id="MobiDB-lite"/>
    </source>
</evidence>
<feature type="compositionally biased region" description="Polar residues" evidence="2">
    <location>
        <begin position="1"/>
        <end position="19"/>
    </location>
</feature>
<dbReference type="Gene3D" id="3.30.40.10">
    <property type="entry name" value="Zinc/RING finger domain, C3HC4 (zinc finger)"/>
    <property type="match status" value="1"/>
</dbReference>
<evidence type="ECO:0000313" key="5">
    <source>
        <dbReference type="EMBL" id="PMD43993.1"/>
    </source>
</evidence>
<feature type="compositionally biased region" description="Polar residues" evidence="2">
    <location>
        <begin position="28"/>
        <end position="47"/>
    </location>
</feature>
<feature type="region of interest" description="Disordered" evidence="2">
    <location>
        <begin position="1"/>
        <end position="99"/>
    </location>
</feature>
<dbReference type="InterPro" id="IPR039903">
    <property type="entry name" value="Zswim2"/>
</dbReference>
<evidence type="ECO:0000259" key="4">
    <source>
        <dbReference type="PROSITE" id="PS50966"/>
    </source>
</evidence>
<keyword evidence="1" id="KW-0863">Zinc-finger</keyword>
<dbReference type="GO" id="GO:0008270">
    <property type="term" value="F:zinc ion binding"/>
    <property type="evidence" value="ECO:0007669"/>
    <property type="project" value="UniProtKB-KW"/>
</dbReference>
<dbReference type="OrthoDB" id="2122982at2759"/>
<feature type="domain" description="SWIM-type" evidence="4">
    <location>
        <begin position="151"/>
        <end position="183"/>
    </location>
</feature>